<keyword evidence="4" id="KW-1185">Reference proteome</keyword>
<evidence type="ECO:0000256" key="1">
    <source>
        <dbReference type="ARBA" id="ARBA00023002"/>
    </source>
</evidence>
<comment type="caution">
    <text evidence="3">The sequence shown here is derived from an EMBL/GenBank/DDBJ whole genome shotgun (WGS) entry which is preliminary data.</text>
</comment>
<dbReference type="InterPro" id="IPR017224">
    <property type="entry name" value="Opine_Oxase_asu/HCN_bsu"/>
</dbReference>
<dbReference type="Proteomes" id="UP001198565">
    <property type="component" value="Unassembled WGS sequence"/>
</dbReference>
<dbReference type="PRINTS" id="PR00368">
    <property type="entry name" value="FADPNR"/>
</dbReference>
<dbReference type="Gene3D" id="1.10.10.1100">
    <property type="entry name" value="BFD-like [2Fe-2S]-binding domain"/>
    <property type="match status" value="1"/>
</dbReference>
<organism evidence="3 4">
    <name type="scientific">Streptantibioticus parmotrematis</name>
    <dbReference type="NCBI Taxonomy" id="2873249"/>
    <lineage>
        <taxon>Bacteria</taxon>
        <taxon>Bacillati</taxon>
        <taxon>Actinomycetota</taxon>
        <taxon>Actinomycetes</taxon>
        <taxon>Kitasatosporales</taxon>
        <taxon>Streptomycetaceae</taxon>
        <taxon>Streptantibioticus</taxon>
    </lineage>
</organism>
<proteinExistence type="predicted"/>
<keyword evidence="1" id="KW-0560">Oxidoreductase</keyword>
<dbReference type="Gene3D" id="3.50.50.60">
    <property type="entry name" value="FAD/NAD(P)-binding domain"/>
    <property type="match status" value="2"/>
</dbReference>
<dbReference type="PANTHER" id="PTHR42949">
    <property type="entry name" value="ANAEROBIC GLYCEROL-3-PHOSPHATE DEHYDROGENASE SUBUNIT B"/>
    <property type="match status" value="1"/>
</dbReference>
<gene>
    <name evidence="3" type="ORF">K7472_11035</name>
</gene>
<dbReference type="SUPFAM" id="SSF51905">
    <property type="entry name" value="FAD/NAD(P)-binding domain"/>
    <property type="match status" value="1"/>
</dbReference>
<evidence type="ECO:0000313" key="3">
    <source>
        <dbReference type="EMBL" id="MBY8885381.1"/>
    </source>
</evidence>
<evidence type="ECO:0000259" key="2">
    <source>
        <dbReference type="Pfam" id="PF07992"/>
    </source>
</evidence>
<dbReference type="InterPro" id="IPR023753">
    <property type="entry name" value="FAD/NAD-binding_dom"/>
</dbReference>
<dbReference type="InterPro" id="IPR051691">
    <property type="entry name" value="Metab_Enz_Cyan_OpOx_G3PDH"/>
</dbReference>
<accession>A0ABS7QQB0</accession>
<dbReference type="PANTHER" id="PTHR42949:SF3">
    <property type="entry name" value="ANAEROBIC GLYCEROL-3-PHOSPHATE DEHYDROGENASE SUBUNIT B"/>
    <property type="match status" value="1"/>
</dbReference>
<feature type="domain" description="FAD/NAD(P)-binding" evidence="2">
    <location>
        <begin position="10"/>
        <end position="334"/>
    </location>
</feature>
<sequence>MRSSDVLTADVAVVGAGPAGLAAAGEAAAAGLDVVVVDAGARPGGQYWRHGPGAEGPAPGTHGRGTFSTLRAGLGRHGVRLVCGHQVWQAGRHDDGFVLRLRPVHDFPHDDAVERVSARRLIVCTGGYDRQLPVPGWDLPGVMAAGGAQALLKEYGTVPGQRVVVAGTGPFLVAVAAGLAEAGARVVAVCEANAPVRGWLRRPLAALGEPAKAVEAVRYAAALARHRVPYRTRTAVTRVHGDDSVRAVDLTALDHDGRPREATRTTVPADLVALGWGFTPSLDLLLTLGAATRLDGDGSLVVRVDDGQRTTVPGLYAAGETTGIAGATQAVREGLLSGLAVTADLGRAGRTGDGVDAGPSRSRRAARLRSGVRRGRRFAEALHAACPVPAGWTAWLAGDTVVCRCEEVPFAAVCHAVRELGAEDPRTVKMLARPGMGMCQGRVCGFATALITRHLTGHPSTAEALSAFGKRPLAAPVTLAELAASDDRTAPRTAPWS</sequence>
<protein>
    <submittedName>
        <fullName evidence="3">NAD(P)/FAD-dependent oxidoreductase</fullName>
    </submittedName>
</protein>
<name>A0ABS7QQB0_9ACTN</name>
<dbReference type="PRINTS" id="PR00411">
    <property type="entry name" value="PNDRDTASEI"/>
</dbReference>
<dbReference type="PIRSF" id="PIRSF037495">
    <property type="entry name" value="Opine_OX_OoxA/HcnB"/>
    <property type="match status" value="1"/>
</dbReference>
<dbReference type="InterPro" id="IPR041854">
    <property type="entry name" value="BFD-like_2Fe2S-bd_dom_sf"/>
</dbReference>
<dbReference type="Pfam" id="PF07992">
    <property type="entry name" value="Pyr_redox_2"/>
    <property type="match status" value="1"/>
</dbReference>
<dbReference type="EMBL" id="JAINVZ010000005">
    <property type="protein sequence ID" value="MBY8885381.1"/>
    <property type="molecule type" value="Genomic_DNA"/>
</dbReference>
<dbReference type="RefSeq" id="WP_222976680.1">
    <property type="nucleotide sequence ID" value="NZ_JAINVZ010000005.1"/>
</dbReference>
<evidence type="ECO:0000313" key="4">
    <source>
        <dbReference type="Proteomes" id="UP001198565"/>
    </source>
</evidence>
<dbReference type="InterPro" id="IPR036188">
    <property type="entry name" value="FAD/NAD-bd_sf"/>
</dbReference>
<reference evidence="3 4" key="1">
    <citation type="submission" date="2021-08" db="EMBL/GenBank/DDBJ databases">
        <title>Streptomyces sp. PTM05 isolated from lichen.</title>
        <authorList>
            <person name="Somphong A."/>
            <person name="Phongsopitanun W."/>
            <person name="Tanasupawat S."/>
        </authorList>
    </citation>
    <scope>NUCLEOTIDE SEQUENCE [LARGE SCALE GENOMIC DNA]</scope>
    <source>
        <strain evidence="3 4">Ptm05</strain>
    </source>
</reference>